<dbReference type="Pfam" id="PF15251">
    <property type="entry name" value="TAPR1-like"/>
    <property type="match status" value="1"/>
</dbReference>
<feature type="region of interest" description="Disordered" evidence="3">
    <location>
        <begin position="191"/>
        <end position="254"/>
    </location>
</feature>
<name>F7A410_CIOIN</name>
<gene>
    <name evidence="4" type="primary">LOC100181256</name>
</gene>
<accession>A0A1W2W552</accession>
<dbReference type="InterPro" id="IPR040308">
    <property type="entry name" value="HAPR1"/>
</dbReference>
<keyword evidence="2" id="KW-0539">Nucleus</keyword>
<dbReference type="AlphaFoldDB" id="F7A410"/>
<evidence type="ECO:0000256" key="1">
    <source>
        <dbReference type="ARBA" id="ARBA00004123"/>
    </source>
</evidence>
<feature type="region of interest" description="Disordered" evidence="3">
    <location>
        <begin position="1"/>
        <end position="23"/>
    </location>
</feature>
<accession>F7A410</accession>
<dbReference type="Ensembl" id="ENSCINT00000015537.3">
    <property type="protein sequence ID" value="ENSCINP00000015537.3"/>
    <property type="gene ID" value="ENSCING00000007586.3"/>
</dbReference>
<dbReference type="KEGG" id="cin:100181256"/>
<feature type="compositionally biased region" description="Basic and acidic residues" evidence="3">
    <location>
        <begin position="1"/>
        <end position="22"/>
    </location>
</feature>
<reference evidence="4" key="3">
    <citation type="submission" date="2025-09" db="UniProtKB">
        <authorList>
            <consortium name="Ensembl"/>
        </authorList>
    </citation>
    <scope>IDENTIFICATION</scope>
</reference>
<dbReference type="STRING" id="7719.ENSCINP00000015537"/>
<dbReference type="InParanoid" id="F7A410"/>
<proteinExistence type="predicted"/>
<dbReference type="InterPro" id="IPR029196">
    <property type="entry name" value="HAPSTR1-like"/>
</dbReference>
<dbReference type="FunCoup" id="F7A410">
    <property type="interactions" value="68"/>
</dbReference>
<evidence type="ECO:0000313" key="4">
    <source>
        <dbReference type="Ensembl" id="ENSCINP00000015537.3"/>
    </source>
</evidence>
<evidence type="ECO:0000256" key="3">
    <source>
        <dbReference type="SAM" id="MobiDB-lite"/>
    </source>
</evidence>
<dbReference type="HOGENOM" id="CLU_081329_1_0_1"/>
<dbReference type="PANTHER" id="PTHR31624:SF4">
    <property type="entry name" value="CHROMOSOME 16 OPEN READING FRAME 72"/>
    <property type="match status" value="1"/>
</dbReference>
<reference evidence="5" key="1">
    <citation type="journal article" date="2002" name="Science">
        <title>The draft genome of Ciona intestinalis: insights into chordate and vertebrate origins.</title>
        <authorList>
            <person name="Dehal P."/>
            <person name="Satou Y."/>
            <person name="Campbell R.K."/>
            <person name="Chapman J."/>
            <person name="Degnan B."/>
            <person name="De Tomaso A."/>
            <person name="Davidson B."/>
            <person name="Di Gregorio A."/>
            <person name="Gelpke M."/>
            <person name="Goodstein D.M."/>
            <person name="Harafuji N."/>
            <person name="Hastings K.E."/>
            <person name="Ho I."/>
            <person name="Hotta K."/>
            <person name="Huang W."/>
            <person name="Kawashima T."/>
            <person name="Lemaire P."/>
            <person name="Martinez D."/>
            <person name="Meinertzhagen I.A."/>
            <person name="Necula S."/>
            <person name="Nonaka M."/>
            <person name="Putnam N."/>
            <person name="Rash S."/>
            <person name="Saiga H."/>
            <person name="Satake M."/>
            <person name="Terry A."/>
            <person name="Yamada L."/>
            <person name="Wang H.G."/>
            <person name="Awazu S."/>
            <person name="Azumi K."/>
            <person name="Boore J."/>
            <person name="Branno M."/>
            <person name="Chin-Bow S."/>
            <person name="DeSantis R."/>
            <person name="Doyle S."/>
            <person name="Francino P."/>
            <person name="Keys D.N."/>
            <person name="Haga S."/>
            <person name="Hayashi H."/>
            <person name="Hino K."/>
            <person name="Imai K.S."/>
            <person name="Inaba K."/>
            <person name="Kano S."/>
            <person name="Kobayashi K."/>
            <person name="Kobayashi M."/>
            <person name="Lee B.I."/>
            <person name="Makabe K.W."/>
            <person name="Manohar C."/>
            <person name="Matassi G."/>
            <person name="Medina M."/>
            <person name="Mochizuki Y."/>
            <person name="Mount S."/>
            <person name="Morishita T."/>
            <person name="Miura S."/>
            <person name="Nakayama A."/>
            <person name="Nishizaka S."/>
            <person name="Nomoto H."/>
            <person name="Ohta F."/>
            <person name="Oishi K."/>
            <person name="Rigoutsos I."/>
            <person name="Sano M."/>
            <person name="Sasaki A."/>
            <person name="Sasakura Y."/>
            <person name="Shoguchi E."/>
            <person name="Shin-i T."/>
            <person name="Spagnuolo A."/>
            <person name="Stainier D."/>
            <person name="Suzuki M.M."/>
            <person name="Tassy O."/>
            <person name="Takatori N."/>
            <person name="Tokuoka M."/>
            <person name="Yagi K."/>
            <person name="Yoshizaki F."/>
            <person name="Wada S."/>
            <person name="Zhang C."/>
            <person name="Hyatt P.D."/>
            <person name="Larimer F."/>
            <person name="Detter C."/>
            <person name="Doggett N."/>
            <person name="Glavina T."/>
            <person name="Hawkins T."/>
            <person name="Richardson P."/>
            <person name="Lucas S."/>
            <person name="Kohara Y."/>
            <person name="Levine M."/>
            <person name="Satoh N."/>
            <person name="Rokhsar D.S."/>
        </authorList>
    </citation>
    <scope>NUCLEOTIDE SEQUENCE [LARGE SCALE GENOMIC DNA]</scope>
</reference>
<dbReference type="OrthoDB" id="5823474at2759"/>
<feature type="compositionally biased region" description="Polar residues" evidence="3">
    <location>
        <begin position="198"/>
        <end position="209"/>
    </location>
</feature>
<dbReference type="GO" id="GO:0005634">
    <property type="term" value="C:nucleus"/>
    <property type="evidence" value="ECO:0007669"/>
    <property type="project" value="UniProtKB-SubCell"/>
</dbReference>
<evidence type="ECO:0000313" key="5">
    <source>
        <dbReference type="Proteomes" id="UP000008144"/>
    </source>
</evidence>
<comment type="subcellular location">
    <subcellularLocation>
        <location evidence="1">Nucleus</location>
    </subcellularLocation>
</comment>
<dbReference type="RefSeq" id="XP_002124318.1">
    <property type="nucleotide sequence ID" value="XM_002124282.5"/>
</dbReference>
<protein>
    <submittedName>
        <fullName evidence="4">UPF0472 protein C16orf72 homolog</fullName>
    </submittedName>
</protein>
<dbReference type="OMA" id="KDVIAWV"/>
<evidence type="ECO:0000256" key="2">
    <source>
        <dbReference type="ARBA" id="ARBA00023242"/>
    </source>
</evidence>
<dbReference type="Proteomes" id="UP000008144">
    <property type="component" value="Unassembled WGS sequence"/>
</dbReference>
<reference evidence="4" key="2">
    <citation type="submission" date="2025-08" db="UniProtKB">
        <authorList>
            <consortium name="Ensembl"/>
        </authorList>
    </citation>
    <scope>IDENTIFICATION</scope>
</reference>
<organism evidence="4 5">
    <name type="scientific">Ciona intestinalis</name>
    <name type="common">Transparent sea squirt</name>
    <name type="synonym">Ascidia intestinalis</name>
    <dbReference type="NCBI Taxonomy" id="7719"/>
    <lineage>
        <taxon>Eukaryota</taxon>
        <taxon>Metazoa</taxon>
        <taxon>Chordata</taxon>
        <taxon>Tunicata</taxon>
        <taxon>Ascidiacea</taxon>
        <taxon>Phlebobranchia</taxon>
        <taxon>Cionidae</taxon>
        <taxon>Ciona</taxon>
    </lineage>
</organism>
<dbReference type="GeneID" id="100181256"/>
<keyword evidence="5" id="KW-1185">Reference proteome</keyword>
<dbReference type="PANTHER" id="PTHR31624">
    <property type="entry name" value="UPF0472 PROTEIN C16ORF72"/>
    <property type="match status" value="1"/>
</dbReference>
<sequence>MEEGKNNKKDFTGDRELQDHSPGKWFSNWEEQCLLQAEVEAVDEAALTSERRTLEQKLWLSFQTTASAIAQLYKDRAQSSDDLWVSFQSAAEFATNMYKDSVEGCKNMTEVAAQRGYHRRNKEVLSWAKKKRRHIRREDLIGYLCGRSPPHRGSRPSSSHRPQEANRDSRLQTFREAVSMNGLNGAMAGISFGGDSPLRQTSSRNTQTFHPDLPAFLSEEFQRRNDLLAPSSPSRKRASASGHDSKPSSPKRRK</sequence>
<feature type="region of interest" description="Disordered" evidence="3">
    <location>
        <begin position="142"/>
        <end position="169"/>
    </location>
</feature>
<dbReference type="GeneTree" id="ENSGT00390000002886"/>